<proteinExistence type="inferred from homology"/>
<evidence type="ECO:0000259" key="14">
    <source>
        <dbReference type="PROSITE" id="PS51975"/>
    </source>
</evidence>
<protein>
    <recommendedName>
        <fullName evidence="13">Ribonuclease</fullName>
        <ecNumber evidence="13">3.1.26.4</ecNumber>
    </recommendedName>
</protein>
<dbReference type="OrthoDB" id="9777935at2"/>
<comment type="catalytic activity">
    <reaction evidence="1 12 13">
        <text>Endonucleolytic cleavage to 5'-phosphomonoester.</text>
        <dbReference type="EC" id="3.1.26.4"/>
    </reaction>
</comment>
<dbReference type="NCBIfam" id="TIGR00716">
    <property type="entry name" value="rnhC"/>
    <property type="match status" value="1"/>
</dbReference>
<dbReference type="PANTHER" id="PTHR10954:SF23">
    <property type="entry name" value="RIBONUCLEASE"/>
    <property type="match status" value="1"/>
</dbReference>
<dbReference type="AlphaFoldDB" id="A0A348AQF6"/>
<feature type="binding site" evidence="12">
    <location>
        <position position="111"/>
    </location>
    <ligand>
        <name>a divalent metal cation</name>
        <dbReference type="ChEBI" id="CHEBI:60240"/>
    </ligand>
</feature>
<accession>A0A348AQF6</accession>
<comment type="subcellular location">
    <subcellularLocation>
        <location evidence="4">Cytoplasm</location>
    </subcellularLocation>
</comment>
<keyword evidence="11" id="KW-0460">Magnesium</keyword>
<dbReference type="EC" id="3.1.26.4" evidence="13"/>
<keyword evidence="7 12" id="KW-0540">Nuclease</keyword>
<keyword evidence="10 12" id="KW-0378">Hydrolase</keyword>
<evidence type="ECO:0000256" key="10">
    <source>
        <dbReference type="ARBA" id="ARBA00022801"/>
    </source>
</evidence>
<dbReference type="EMBL" id="AP018449">
    <property type="protein sequence ID" value="BBB93304.1"/>
    <property type="molecule type" value="Genomic_DNA"/>
</dbReference>
<feature type="domain" description="RNase H type-2" evidence="14">
    <location>
        <begin position="105"/>
        <end position="315"/>
    </location>
</feature>
<evidence type="ECO:0000313" key="16">
    <source>
        <dbReference type="Proteomes" id="UP000276437"/>
    </source>
</evidence>
<dbReference type="PANTHER" id="PTHR10954">
    <property type="entry name" value="RIBONUCLEASE H2 SUBUNIT A"/>
    <property type="match status" value="1"/>
</dbReference>
<dbReference type="SUPFAM" id="SSF53098">
    <property type="entry name" value="Ribonuclease H-like"/>
    <property type="match status" value="1"/>
</dbReference>
<comment type="similarity">
    <text evidence="5">Belongs to the RNase HII family. RnhC subfamily.</text>
</comment>
<dbReference type="Proteomes" id="UP000276437">
    <property type="component" value="Chromosome"/>
</dbReference>
<dbReference type="InterPro" id="IPR004641">
    <property type="entry name" value="RNase_HIII"/>
</dbReference>
<dbReference type="GO" id="GO:0004523">
    <property type="term" value="F:RNA-DNA hybrid ribonuclease activity"/>
    <property type="evidence" value="ECO:0007669"/>
    <property type="project" value="UniProtKB-UniRule"/>
</dbReference>
<evidence type="ECO:0000256" key="6">
    <source>
        <dbReference type="ARBA" id="ARBA00022490"/>
    </source>
</evidence>
<evidence type="ECO:0000256" key="9">
    <source>
        <dbReference type="ARBA" id="ARBA00022759"/>
    </source>
</evidence>
<comment type="function">
    <text evidence="3 13">Endonuclease that specifically degrades the RNA of RNA-DNA hybrids.</text>
</comment>
<sequence length="315" mass="35352">MDNDKIRKRIDSLTLDFRQLNLQVVGEKIINYGIQIQISDGTTTIPVNIYSGKKGITVTVGGAENLLKQKISAVIKGEQVELFNTPADSSLNRPYGFEHLPDFDGKWIGIDESGKGDFFGPLVAAAVLVDQATAERLALLGVKDCKTLTDEKSKAFANRIREECANRYIELELIPVQYNNLYSQCKNEGKNLNHLLAWAHAQVLENLLEKETCNYALADQFANPHYTEGQLLTRGKQITLIQTHRAERNIAVAAASVLARDRFLNRMKDLSEKYNLSFPKGATNVLDAARLFVKKYGKDALTEVCKTHFRTYEQI</sequence>
<feature type="binding site" evidence="12">
    <location>
        <position position="112"/>
    </location>
    <ligand>
        <name>a divalent metal cation</name>
        <dbReference type="ChEBI" id="CHEBI:60240"/>
    </ligand>
</feature>
<keyword evidence="6" id="KW-0963">Cytoplasm</keyword>
<dbReference type="RefSeq" id="WP_126310151.1">
    <property type="nucleotide sequence ID" value="NZ_AP018449.1"/>
</dbReference>
<dbReference type="InterPro" id="IPR036397">
    <property type="entry name" value="RNaseH_sf"/>
</dbReference>
<dbReference type="Gene3D" id="3.30.420.10">
    <property type="entry name" value="Ribonuclease H-like superfamily/Ribonuclease H"/>
    <property type="match status" value="1"/>
</dbReference>
<organism evidence="15 16">
    <name type="scientific">Methylomusa anaerophila</name>
    <dbReference type="NCBI Taxonomy" id="1930071"/>
    <lineage>
        <taxon>Bacteria</taxon>
        <taxon>Bacillati</taxon>
        <taxon>Bacillota</taxon>
        <taxon>Negativicutes</taxon>
        <taxon>Selenomonadales</taxon>
        <taxon>Sporomusaceae</taxon>
        <taxon>Methylomusa</taxon>
    </lineage>
</organism>
<name>A0A348AQF6_9FIRM</name>
<dbReference type="GO" id="GO:0003723">
    <property type="term" value="F:RNA binding"/>
    <property type="evidence" value="ECO:0007669"/>
    <property type="project" value="UniProtKB-UniRule"/>
</dbReference>
<evidence type="ECO:0000256" key="7">
    <source>
        <dbReference type="ARBA" id="ARBA00022722"/>
    </source>
</evidence>
<feature type="binding site" evidence="12">
    <location>
        <position position="219"/>
    </location>
    <ligand>
        <name>a divalent metal cation</name>
        <dbReference type="ChEBI" id="CHEBI:60240"/>
    </ligand>
</feature>
<comment type="cofactor">
    <cofactor evidence="12">
        <name>Mn(2+)</name>
        <dbReference type="ChEBI" id="CHEBI:29035"/>
    </cofactor>
    <cofactor evidence="12">
        <name>Mg(2+)</name>
        <dbReference type="ChEBI" id="CHEBI:18420"/>
    </cofactor>
    <text evidence="12">Manganese or magnesium. Binds 1 divalent metal ion per monomer in the absence of substrate. May bind a second metal ion after substrate binding.</text>
</comment>
<dbReference type="PROSITE" id="PS51975">
    <property type="entry name" value="RNASE_H_2"/>
    <property type="match status" value="1"/>
</dbReference>
<evidence type="ECO:0000256" key="11">
    <source>
        <dbReference type="ARBA" id="ARBA00022842"/>
    </source>
</evidence>
<evidence type="ECO:0000256" key="4">
    <source>
        <dbReference type="ARBA" id="ARBA00004496"/>
    </source>
</evidence>
<dbReference type="Pfam" id="PF01351">
    <property type="entry name" value="RNase_HII"/>
    <property type="match status" value="1"/>
</dbReference>
<dbReference type="CDD" id="cd06590">
    <property type="entry name" value="RNase_HII_bacteria_HIII_like"/>
    <property type="match status" value="1"/>
</dbReference>
<evidence type="ECO:0000256" key="3">
    <source>
        <dbReference type="ARBA" id="ARBA00004065"/>
    </source>
</evidence>
<dbReference type="InterPro" id="IPR001352">
    <property type="entry name" value="RNase_HII/HIII"/>
</dbReference>
<dbReference type="GO" id="GO:0006298">
    <property type="term" value="P:mismatch repair"/>
    <property type="evidence" value="ECO:0007669"/>
    <property type="project" value="TreeGrafter"/>
</dbReference>
<keyword evidence="16" id="KW-1185">Reference proteome</keyword>
<gene>
    <name evidence="15" type="primary">rnhC</name>
    <name evidence="15" type="ORF">MAMMFC1_04016</name>
</gene>
<keyword evidence="9 12" id="KW-0255">Endonuclease</keyword>
<dbReference type="KEGG" id="mana:MAMMFC1_04016"/>
<dbReference type="GO" id="GO:0005737">
    <property type="term" value="C:cytoplasm"/>
    <property type="evidence" value="ECO:0007669"/>
    <property type="project" value="UniProtKB-SubCell"/>
</dbReference>
<dbReference type="InterPro" id="IPR024567">
    <property type="entry name" value="RNase_HII/HIII_dom"/>
</dbReference>
<keyword evidence="8 12" id="KW-0479">Metal-binding</keyword>
<evidence type="ECO:0000256" key="8">
    <source>
        <dbReference type="ARBA" id="ARBA00022723"/>
    </source>
</evidence>
<evidence type="ECO:0000256" key="13">
    <source>
        <dbReference type="RuleBase" id="RU003515"/>
    </source>
</evidence>
<reference evidence="15 16" key="1">
    <citation type="journal article" date="2018" name="Int. J. Syst. Evol. Microbiol.">
        <title>Methylomusa anaerophila gen. nov., sp. nov., an anaerobic methanol-utilizing bacterium isolated from a microbial fuel cell.</title>
        <authorList>
            <person name="Amano N."/>
            <person name="Yamamuro A."/>
            <person name="Miyahara M."/>
            <person name="Kouzuma A."/>
            <person name="Abe T."/>
            <person name="Watanabe K."/>
        </authorList>
    </citation>
    <scope>NUCLEOTIDE SEQUENCE [LARGE SCALE GENOMIC DNA]</scope>
    <source>
        <strain evidence="15 16">MMFC1</strain>
    </source>
</reference>
<dbReference type="GO" id="GO:0032299">
    <property type="term" value="C:ribonuclease H2 complex"/>
    <property type="evidence" value="ECO:0007669"/>
    <property type="project" value="TreeGrafter"/>
</dbReference>
<dbReference type="GO" id="GO:0043137">
    <property type="term" value="P:DNA replication, removal of RNA primer"/>
    <property type="evidence" value="ECO:0007669"/>
    <property type="project" value="TreeGrafter"/>
</dbReference>
<evidence type="ECO:0000256" key="1">
    <source>
        <dbReference type="ARBA" id="ARBA00000077"/>
    </source>
</evidence>
<evidence type="ECO:0000256" key="12">
    <source>
        <dbReference type="PROSITE-ProRule" id="PRU01319"/>
    </source>
</evidence>
<evidence type="ECO:0000256" key="2">
    <source>
        <dbReference type="ARBA" id="ARBA00001946"/>
    </source>
</evidence>
<comment type="cofactor">
    <cofactor evidence="2">
        <name>Mg(2+)</name>
        <dbReference type="ChEBI" id="CHEBI:18420"/>
    </cofactor>
</comment>
<dbReference type="InterPro" id="IPR012337">
    <property type="entry name" value="RNaseH-like_sf"/>
</dbReference>
<evidence type="ECO:0000256" key="5">
    <source>
        <dbReference type="ARBA" id="ARBA00008378"/>
    </source>
</evidence>
<evidence type="ECO:0000313" key="15">
    <source>
        <dbReference type="EMBL" id="BBB93304.1"/>
    </source>
</evidence>
<dbReference type="GO" id="GO:0046872">
    <property type="term" value="F:metal ion binding"/>
    <property type="evidence" value="ECO:0007669"/>
    <property type="project" value="UniProtKB-KW"/>
</dbReference>